<evidence type="ECO:0000256" key="2">
    <source>
        <dbReference type="ARBA" id="ARBA00022857"/>
    </source>
</evidence>
<dbReference type="GO" id="GO:0016491">
    <property type="term" value="F:oxidoreductase activity"/>
    <property type="evidence" value="ECO:0007669"/>
    <property type="project" value="UniProtKB-KW"/>
</dbReference>
<keyword evidence="2" id="KW-0521">NADP</keyword>
<dbReference type="AlphaFoldDB" id="A0A2H2ZDD0"/>
<dbReference type="PANTHER" id="PTHR47706">
    <property type="entry name" value="NMRA-LIKE FAMILY PROTEIN"/>
    <property type="match status" value="1"/>
</dbReference>
<protein>
    <submittedName>
        <fullName evidence="5">Isoflavone reductase</fullName>
    </submittedName>
</protein>
<feature type="domain" description="NmrA-like" evidence="4">
    <location>
        <begin position="3"/>
        <end position="290"/>
    </location>
</feature>
<dbReference type="EMBL" id="LFMI01000576">
    <property type="protein sequence ID" value="OTA05153.1"/>
    <property type="molecule type" value="Genomic_DNA"/>
</dbReference>
<evidence type="ECO:0000313" key="6">
    <source>
        <dbReference type="Proteomes" id="UP000219286"/>
    </source>
</evidence>
<dbReference type="InterPro" id="IPR051609">
    <property type="entry name" value="NmrA/Isoflavone_reductase-like"/>
</dbReference>
<accession>A0A2H2ZDD0</accession>
<dbReference type="Proteomes" id="UP000219286">
    <property type="component" value="Unassembled WGS sequence"/>
</dbReference>
<organism evidence="5 6">
    <name type="scientific">Trichoderma parareesei</name>
    <name type="common">Filamentous fungus</name>
    <dbReference type="NCBI Taxonomy" id="858221"/>
    <lineage>
        <taxon>Eukaryota</taxon>
        <taxon>Fungi</taxon>
        <taxon>Dikarya</taxon>
        <taxon>Ascomycota</taxon>
        <taxon>Pezizomycotina</taxon>
        <taxon>Sordariomycetes</taxon>
        <taxon>Hypocreomycetidae</taxon>
        <taxon>Hypocreales</taxon>
        <taxon>Hypocreaceae</taxon>
        <taxon>Trichoderma</taxon>
    </lineage>
</organism>
<reference evidence="5 6" key="1">
    <citation type="journal article" date="2015" name="Genome Announc.">
        <title>Genome sequence and annotation of Trichoderma parareesei, the ancestor of the cellulase producer Trichoderma reesei.</title>
        <authorList>
            <person name="Yang D."/>
            <person name="Pomraning K."/>
            <person name="Kopchinskiy A."/>
            <person name="Karimi Aghcheh R."/>
            <person name="Atanasova L."/>
            <person name="Chenthamara K."/>
            <person name="Baker S.E."/>
            <person name="Zhang R."/>
            <person name="Shen Q."/>
            <person name="Freitag M."/>
            <person name="Kubicek C.P."/>
            <person name="Druzhinina I.S."/>
        </authorList>
    </citation>
    <scope>NUCLEOTIDE SEQUENCE [LARGE SCALE GENOMIC DNA]</scope>
    <source>
        <strain evidence="5 6">CBS 125925</strain>
    </source>
</reference>
<gene>
    <name evidence="5" type="ORF">A9Z42_0057750</name>
</gene>
<dbReference type="Pfam" id="PF05368">
    <property type="entry name" value="NmrA"/>
    <property type="match status" value="1"/>
</dbReference>
<evidence type="ECO:0000256" key="3">
    <source>
        <dbReference type="ARBA" id="ARBA00023002"/>
    </source>
</evidence>
<comment type="caution">
    <text evidence="5">The sequence shown here is derived from an EMBL/GenBank/DDBJ whole genome shotgun (WGS) entry which is preliminary data.</text>
</comment>
<dbReference type="SUPFAM" id="SSF51735">
    <property type="entry name" value="NAD(P)-binding Rossmann-fold domains"/>
    <property type="match status" value="1"/>
</dbReference>
<dbReference type="PANTHER" id="PTHR47706:SF4">
    <property type="entry name" value="NMRA-LIKE DOMAIN-CONTAINING PROTEIN"/>
    <property type="match status" value="1"/>
</dbReference>
<keyword evidence="6" id="KW-1185">Reference proteome</keyword>
<dbReference type="InterPro" id="IPR036291">
    <property type="entry name" value="NAD(P)-bd_dom_sf"/>
</dbReference>
<dbReference type="InterPro" id="IPR008030">
    <property type="entry name" value="NmrA-like"/>
</dbReference>
<sequence length="296" mass="31740">MVTVAIAGGGSALASNIIAAILATKKHTLVILTRSPRPDLEAQGAIVKPVDYASHAQLVQALQGVDTVYSCIWAYGPAIQTAQLALLDAAKEAQVRRFVPSEWSVPAYDAVAYYKPKKAVWEAVKKSGLEHTRFITGIWMNVWGVGAPHDEEGARAGYAGPAFLADIKAGSITIPGDGTGKISTTHMVDVGRYAAAALDFDKWEPDSVVVGDEFTVNELADKIEGVTGKTLTRDYISLEAINAVLAGGPDPGTQMIHEFFKSIAEGGHKLTPNVNQRVPEIEPIKVEEFLKKHWAP</sequence>
<name>A0A2H2ZDD0_TRIPA</name>
<dbReference type="Gene3D" id="3.40.50.720">
    <property type="entry name" value="NAD(P)-binding Rossmann-like Domain"/>
    <property type="match status" value="1"/>
</dbReference>
<dbReference type="InterPro" id="IPR045312">
    <property type="entry name" value="PCBER-like"/>
</dbReference>
<comment type="similarity">
    <text evidence="1">Belongs to the NmrA-type oxidoreductase family. Isoflavone reductase subfamily.</text>
</comment>
<evidence type="ECO:0000313" key="5">
    <source>
        <dbReference type="EMBL" id="OTA05153.1"/>
    </source>
</evidence>
<dbReference type="Gene3D" id="3.90.25.10">
    <property type="entry name" value="UDP-galactose 4-epimerase, domain 1"/>
    <property type="match status" value="1"/>
</dbReference>
<keyword evidence="3" id="KW-0560">Oxidoreductase</keyword>
<dbReference type="OrthoDB" id="419598at2759"/>
<evidence type="ECO:0000259" key="4">
    <source>
        <dbReference type="Pfam" id="PF05368"/>
    </source>
</evidence>
<evidence type="ECO:0000256" key="1">
    <source>
        <dbReference type="ARBA" id="ARBA00005725"/>
    </source>
</evidence>
<dbReference type="CDD" id="cd05259">
    <property type="entry name" value="PCBER_SDR_a"/>
    <property type="match status" value="1"/>
</dbReference>
<proteinExistence type="inferred from homology"/>